<dbReference type="PROSITE" id="PS50164">
    <property type="entry name" value="GIY_YIG"/>
    <property type="match status" value="1"/>
</dbReference>
<dbReference type="InterPro" id="IPR035901">
    <property type="entry name" value="GIY-YIG_endonuc_sf"/>
</dbReference>
<dbReference type="CDD" id="cd10456">
    <property type="entry name" value="GIY-YIG_UPF0213"/>
    <property type="match status" value="1"/>
</dbReference>
<dbReference type="InterPro" id="IPR000305">
    <property type="entry name" value="GIY-YIG_endonuc"/>
</dbReference>
<organism evidence="3 4">
    <name type="scientific">Neisseria montereyensis</name>
    <dbReference type="NCBI Taxonomy" id="2973938"/>
    <lineage>
        <taxon>Bacteria</taxon>
        <taxon>Pseudomonadati</taxon>
        <taxon>Pseudomonadota</taxon>
        <taxon>Betaproteobacteria</taxon>
        <taxon>Neisseriales</taxon>
        <taxon>Neisseriaceae</taxon>
        <taxon>Neisseria</taxon>
    </lineage>
</organism>
<accession>A0ABT2F922</accession>
<comment type="similarity">
    <text evidence="1">Belongs to the UPF0213 family.</text>
</comment>
<dbReference type="Proteomes" id="UP001166947">
    <property type="component" value="Unassembled WGS sequence"/>
</dbReference>
<dbReference type="PANTHER" id="PTHR34477">
    <property type="entry name" value="UPF0213 PROTEIN YHBQ"/>
    <property type="match status" value="1"/>
</dbReference>
<reference evidence="3" key="1">
    <citation type="submission" date="2022-08" db="EMBL/GenBank/DDBJ databases">
        <authorList>
            <person name="Volokhov D.V."/>
            <person name="Furtak V.A."/>
            <person name="Zagorodnyaya T.A."/>
        </authorList>
    </citation>
    <scope>NUCLEOTIDE SEQUENCE</scope>
    <source>
        <strain evidence="3">CSL10203-ORH2</strain>
    </source>
</reference>
<dbReference type="SUPFAM" id="SSF82771">
    <property type="entry name" value="GIY-YIG endonuclease"/>
    <property type="match status" value="1"/>
</dbReference>
<evidence type="ECO:0000313" key="4">
    <source>
        <dbReference type="Proteomes" id="UP001166947"/>
    </source>
</evidence>
<proteinExistence type="inferred from homology"/>
<dbReference type="PANTHER" id="PTHR34477:SF1">
    <property type="entry name" value="UPF0213 PROTEIN YHBQ"/>
    <property type="match status" value="1"/>
</dbReference>
<name>A0ABT2F922_9NEIS</name>
<feature type="domain" description="GIY-YIG" evidence="2">
    <location>
        <begin position="19"/>
        <end position="98"/>
    </location>
</feature>
<dbReference type="Pfam" id="PF01541">
    <property type="entry name" value="GIY-YIG"/>
    <property type="match status" value="1"/>
</dbReference>
<sequence>MVSAEASTILNGLPPDDGGDWCVYLILCSNGSFYCGISNRPQARFAAHQAGKGAKYTRMHKPLLMRLLYTDMSYRTALRAEKQVKKLKAGQKRMLWASLMDFQTA</sequence>
<dbReference type="Gene3D" id="3.40.1440.10">
    <property type="entry name" value="GIY-YIG endonuclease"/>
    <property type="match status" value="1"/>
</dbReference>
<evidence type="ECO:0000256" key="1">
    <source>
        <dbReference type="ARBA" id="ARBA00007435"/>
    </source>
</evidence>
<protein>
    <submittedName>
        <fullName evidence="3">GIY-YIG nuclease family protein</fullName>
    </submittedName>
</protein>
<evidence type="ECO:0000313" key="3">
    <source>
        <dbReference type="EMBL" id="MCS4532693.1"/>
    </source>
</evidence>
<dbReference type="EMBL" id="JANUXW010000001">
    <property type="protein sequence ID" value="MCS4532693.1"/>
    <property type="molecule type" value="Genomic_DNA"/>
</dbReference>
<dbReference type="InterPro" id="IPR050190">
    <property type="entry name" value="UPF0213_domain"/>
</dbReference>
<dbReference type="RefSeq" id="WP_259290532.1">
    <property type="nucleotide sequence ID" value="NZ_JANUXW010000001.1"/>
</dbReference>
<keyword evidence="4" id="KW-1185">Reference proteome</keyword>
<gene>
    <name evidence="3" type="ORF">NXS09_00035</name>
</gene>
<comment type="caution">
    <text evidence="3">The sequence shown here is derived from an EMBL/GenBank/DDBJ whole genome shotgun (WGS) entry which is preliminary data.</text>
</comment>
<reference evidence="3" key="2">
    <citation type="journal article" date="2023" name="Curr. Microbiol.">
        <title>Neisseria montereyensis sp. nov., Isolated from Oropharynx of California Sea Lion (Zalophus californianus): Genomic, Phylogenetic, and Phenotypic Study.</title>
        <authorList>
            <person name="Volokhov D.V."/>
            <person name="Zagorodnyaya T.A."/>
            <person name="Furtak V.A."/>
            <person name="Nattanmai G."/>
            <person name="Randall L."/>
            <person name="Jose S."/>
            <person name="Gao Y."/>
            <person name="Gulland F.M."/>
            <person name="Eisenberg T."/>
            <person name="Delmonte P."/>
            <person name="Blom J."/>
            <person name="Mitchell K.K."/>
        </authorList>
    </citation>
    <scope>NUCLEOTIDE SEQUENCE</scope>
    <source>
        <strain evidence="3">CSL10203-ORH2</strain>
    </source>
</reference>
<evidence type="ECO:0000259" key="2">
    <source>
        <dbReference type="PROSITE" id="PS50164"/>
    </source>
</evidence>